<comment type="subcellular location">
    <subcellularLocation>
        <location evidence="6">Cytoplasm</location>
    </subcellularLocation>
</comment>
<dbReference type="Proteomes" id="UP000201169">
    <property type="component" value="Chromosome"/>
</dbReference>
<comment type="similarity">
    <text evidence="6">Belongs to the class IV-like SAM-binding methyltransferase superfamily. RNA methyltransferase TrmH family. TrmL subfamily.</text>
</comment>
<dbReference type="CDD" id="cd18094">
    <property type="entry name" value="SpoU-like_TrmL"/>
    <property type="match status" value="1"/>
</dbReference>
<evidence type="ECO:0000256" key="3">
    <source>
        <dbReference type="ARBA" id="ARBA00022679"/>
    </source>
</evidence>
<dbReference type="GO" id="GO:0003723">
    <property type="term" value="F:RNA binding"/>
    <property type="evidence" value="ECO:0007669"/>
    <property type="project" value="InterPro"/>
</dbReference>
<dbReference type="GO" id="GO:0141102">
    <property type="term" value="F:tRNA (5-carboxymethylaminomethyluridine(34)-2'-O)-methyltransferase activity"/>
    <property type="evidence" value="ECO:0007669"/>
    <property type="project" value="RHEA"/>
</dbReference>
<sequence>MFNIVLVNPRIAQNTGSIGRMCYNADFKLHIIKPTVFSLDEKSVRRAGLDYWKKLKLTVWQNLDEFLEANLNFKDRFFFASTKAKRLYFEASYKQGDFLFFGSESFGLPQELMKINEDNMIKIPMKSFGRSLNLATSVGIVSYEALRQNFSEFNFN</sequence>
<keyword evidence="2 6" id="KW-0489">Methyltransferase</keyword>
<keyword evidence="4 6" id="KW-0949">S-adenosyl-L-methionine</keyword>
<dbReference type="InterPro" id="IPR016914">
    <property type="entry name" value="TrmL"/>
</dbReference>
<dbReference type="GO" id="GO:0005737">
    <property type="term" value="C:cytoplasm"/>
    <property type="evidence" value="ECO:0007669"/>
    <property type="project" value="UniProtKB-SubCell"/>
</dbReference>
<dbReference type="PANTHER" id="PTHR42971">
    <property type="entry name" value="TRNA (CYTIDINE(34)-2'-O)-METHYLTRANSFERASE"/>
    <property type="match status" value="1"/>
</dbReference>
<evidence type="ECO:0000256" key="2">
    <source>
        <dbReference type="ARBA" id="ARBA00022603"/>
    </source>
</evidence>
<comment type="function">
    <text evidence="6">Could methylate the ribose at the nucleotide 34 wobble position in tRNA.</text>
</comment>
<comment type="catalytic activity">
    <reaction evidence="6">
        <text>5-carboxymethylaminomethyluridine(34) in tRNA(Leu) + S-adenosyl-L-methionine = 5-carboxymethylaminomethyl-2'-O-methyluridine(34) in tRNA(Leu) + S-adenosyl-L-homocysteine + H(+)</text>
        <dbReference type="Rhea" id="RHEA:43088"/>
        <dbReference type="Rhea" id="RHEA-COMP:10333"/>
        <dbReference type="Rhea" id="RHEA-COMP:10334"/>
        <dbReference type="ChEBI" id="CHEBI:15378"/>
        <dbReference type="ChEBI" id="CHEBI:57856"/>
        <dbReference type="ChEBI" id="CHEBI:59789"/>
        <dbReference type="ChEBI" id="CHEBI:74508"/>
        <dbReference type="ChEBI" id="CHEBI:74511"/>
        <dbReference type="EC" id="2.1.1.207"/>
    </reaction>
</comment>
<feature type="binding site" evidence="6 7">
    <location>
        <position position="123"/>
    </location>
    <ligand>
        <name>S-adenosyl-L-methionine</name>
        <dbReference type="ChEBI" id="CHEBI:59789"/>
    </ligand>
</feature>
<feature type="binding site" evidence="6 7">
    <location>
        <position position="102"/>
    </location>
    <ligand>
        <name>S-adenosyl-L-methionine</name>
        <dbReference type="ChEBI" id="CHEBI:59789"/>
    </ligand>
</feature>
<dbReference type="KEGG" id="cavi:CAV_0205"/>
<keyword evidence="3 6" id="KW-0808">Transferase</keyword>
<gene>
    <name evidence="9" type="ORF">CAV_0205</name>
</gene>
<evidence type="ECO:0000256" key="4">
    <source>
        <dbReference type="ARBA" id="ARBA00022691"/>
    </source>
</evidence>
<evidence type="ECO:0000313" key="9">
    <source>
        <dbReference type="EMBL" id="ASQ29877.1"/>
    </source>
</evidence>
<dbReference type="InterPro" id="IPR029026">
    <property type="entry name" value="tRNA_m1G_MTases_N"/>
</dbReference>
<evidence type="ECO:0000256" key="7">
    <source>
        <dbReference type="PIRSR" id="PIRSR029256-1"/>
    </source>
</evidence>
<keyword evidence="10" id="KW-1185">Reference proteome</keyword>
<dbReference type="InterPro" id="IPR001537">
    <property type="entry name" value="SpoU_MeTrfase"/>
</dbReference>
<evidence type="ECO:0000256" key="1">
    <source>
        <dbReference type="ARBA" id="ARBA00022490"/>
    </source>
</evidence>
<dbReference type="EMBL" id="CP022347">
    <property type="protein sequence ID" value="ASQ29877.1"/>
    <property type="molecule type" value="Genomic_DNA"/>
</dbReference>
<dbReference type="EC" id="2.1.1.207" evidence="6"/>
<evidence type="ECO:0000259" key="8">
    <source>
        <dbReference type="Pfam" id="PF00588"/>
    </source>
</evidence>
<organism evidence="9 10">
    <name type="scientific">Campylobacter avium LMG 24591</name>
    <dbReference type="NCBI Taxonomy" id="522484"/>
    <lineage>
        <taxon>Bacteria</taxon>
        <taxon>Pseudomonadati</taxon>
        <taxon>Campylobacterota</taxon>
        <taxon>Epsilonproteobacteria</taxon>
        <taxon>Campylobacterales</taxon>
        <taxon>Campylobacteraceae</taxon>
        <taxon>Campylobacter</taxon>
    </lineage>
</organism>
<dbReference type="RefSeq" id="WP_094324669.1">
    <property type="nucleotide sequence ID" value="NZ_CP022347.1"/>
</dbReference>
<reference evidence="9 10" key="1">
    <citation type="submission" date="2017-07" db="EMBL/GenBank/DDBJ databases">
        <title>Analysis of two Campylobacter avium genomes and identification of a novel hippuricase gene.</title>
        <authorList>
            <person name="Miller W.G."/>
            <person name="Chapman M.H."/>
            <person name="Yee E."/>
            <person name="Revez J."/>
            <person name="Bono J.L."/>
            <person name="Rossi M."/>
        </authorList>
    </citation>
    <scope>NUCLEOTIDE SEQUENCE [LARGE SCALE GENOMIC DNA]</scope>
    <source>
        <strain evidence="9 10">LMG 24591</strain>
    </source>
</reference>
<name>A0A222MV01_9BACT</name>
<dbReference type="PANTHER" id="PTHR42971:SF1">
    <property type="entry name" value="TRNA (CYTIDINE(34)-2'-O)-METHYLTRANSFERASE"/>
    <property type="match status" value="1"/>
</dbReference>
<dbReference type="OrthoDB" id="9789043at2"/>
<evidence type="ECO:0000313" key="10">
    <source>
        <dbReference type="Proteomes" id="UP000201169"/>
    </source>
</evidence>
<dbReference type="Gene3D" id="3.40.1280.10">
    <property type="match status" value="1"/>
</dbReference>
<accession>A0A222MV01</accession>
<dbReference type="GO" id="GO:0002130">
    <property type="term" value="P:wobble position ribose methylation"/>
    <property type="evidence" value="ECO:0007669"/>
    <property type="project" value="TreeGrafter"/>
</dbReference>
<protein>
    <recommendedName>
        <fullName evidence="6">Putative tRNA (cytidine(34)-2'-O)-methyltransferase</fullName>
        <ecNumber evidence="6">2.1.1.207</ecNumber>
    </recommendedName>
    <alternativeName>
        <fullName evidence="6">tRNA (cytidine/uridine-2'-O-)-methyltransferase</fullName>
    </alternativeName>
</protein>
<feature type="binding site" evidence="6 7">
    <location>
        <position position="131"/>
    </location>
    <ligand>
        <name>S-adenosyl-L-methionine</name>
        <dbReference type="ChEBI" id="CHEBI:59789"/>
    </ligand>
</feature>
<evidence type="ECO:0000256" key="5">
    <source>
        <dbReference type="ARBA" id="ARBA00022694"/>
    </source>
</evidence>
<proteinExistence type="inferred from homology"/>
<dbReference type="AlphaFoldDB" id="A0A222MV01"/>
<comment type="caution">
    <text evidence="6">Lacks conserved residue(s) required for the propagation of feature annotation.</text>
</comment>
<keyword evidence="5 6" id="KW-0819">tRNA processing</keyword>
<dbReference type="Pfam" id="PF00588">
    <property type="entry name" value="SpoU_methylase"/>
    <property type="match status" value="1"/>
</dbReference>
<dbReference type="HAMAP" id="MF_01885">
    <property type="entry name" value="tRNA_methyltr_TrmL"/>
    <property type="match status" value="1"/>
</dbReference>
<feature type="domain" description="tRNA/rRNA methyltransferase SpoU type" evidence="8">
    <location>
        <begin position="2"/>
        <end position="143"/>
    </location>
</feature>
<keyword evidence="1 6" id="KW-0963">Cytoplasm</keyword>
<dbReference type="GO" id="GO:0141098">
    <property type="term" value="F:tRNA (cytidine(34)-2'-O)-methyltransferase activity"/>
    <property type="evidence" value="ECO:0007669"/>
    <property type="project" value="RHEA"/>
</dbReference>
<comment type="catalytic activity">
    <reaction evidence="6">
        <text>cytidine(34) in tRNA + S-adenosyl-L-methionine = 2'-O-methylcytidine(34) in tRNA + S-adenosyl-L-homocysteine + H(+)</text>
        <dbReference type="Rhea" id="RHEA:43084"/>
        <dbReference type="Rhea" id="RHEA-COMP:10331"/>
        <dbReference type="Rhea" id="RHEA-COMP:10332"/>
        <dbReference type="ChEBI" id="CHEBI:15378"/>
        <dbReference type="ChEBI" id="CHEBI:57856"/>
        <dbReference type="ChEBI" id="CHEBI:59789"/>
        <dbReference type="ChEBI" id="CHEBI:74495"/>
        <dbReference type="ChEBI" id="CHEBI:82748"/>
        <dbReference type="EC" id="2.1.1.207"/>
    </reaction>
</comment>
<evidence type="ECO:0000256" key="6">
    <source>
        <dbReference type="HAMAP-Rule" id="MF_01885"/>
    </source>
</evidence>
<dbReference type="PIRSF" id="PIRSF029256">
    <property type="entry name" value="SpoU_TrmH_prd"/>
    <property type="match status" value="1"/>
</dbReference>
<dbReference type="SUPFAM" id="SSF75217">
    <property type="entry name" value="alpha/beta knot"/>
    <property type="match status" value="1"/>
</dbReference>
<dbReference type="InterPro" id="IPR029028">
    <property type="entry name" value="Alpha/beta_knot_MTases"/>
</dbReference>